<dbReference type="CDD" id="cd02064">
    <property type="entry name" value="FAD_synthetase_N"/>
    <property type="match status" value="1"/>
</dbReference>
<dbReference type="GO" id="GO:0009398">
    <property type="term" value="P:FMN biosynthetic process"/>
    <property type="evidence" value="ECO:0007669"/>
    <property type="project" value="UniProtKB-UniPathway"/>
</dbReference>
<dbReference type="UniPathway" id="UPA00277">
    <property type="reaction ID" value="UER00407"/>
</dbReference>
<evidence type="ECO:0000256" key="12">
    <source>
        <dbReference type="ARBA" id="ARBA00022777"/>
    </source>
</evidence>
<evidence type="ECO:0000256" key="15">
    <source>
        <dbReference type="ARBA" id="ARBA00023268"/>
    </source>
</evidence>
<proteinExistence type="inferred from homology"/>
<organism evidence="17">
    <name type="scientific">marine sediment metagenome</name>
    <dbReference type="NCBI Taxonomy" id="412755"/>
    <lineage>
        <taxon>unclassified sequences</taxon>
        <taxon>metagenomes</taxon>
        <taxon>ecological metagenomes</taxon>
    </lineage>
</organism>
<keyword evidence="13" id="KW-0274">FAD</keyword>
<keyword evidence="10" id="KW-0548">Nucleotidyltransferase</keyword>
<dbReference type="Gene3D" id="2.40.30.30">
    <property type="entry name" value="Riboflavin kinase-like"/>
    <property type="match status" value="1"/>
</dbReference>
<evidence type="ECO:0000256" key="10">
    <source>
        <dbReference type="ARBA" id="ARBA00022695"/>
    </source>
</evidence>
<dbReference type="GO" id="GO:0005524">
    <property type="term" value="F:ATP binding"/>
    <property type="evidence" value="ECO:0007669"/>
    <property type="project" value="UniProtKB-KW"/>
</dbReference>
<reference evidence="17" key="1">
    <citation type="journal article" date="2015" name="Nature">
        <title>Complex archaea that bridge the gap between prokaryotes and eukaryotes.</title>
        <authorList>
            <person name="Spang A."/>
            <person name="Saw J.H."/>
            <person name="Jorgensen S.L."/>
            <person name="Zaremba-Niedzwiedzka K."/>
            <person name="Martijn J."/>
            <person name="Lind A.E."/>
            <person name="van Eijk R."/>
            <person name="Schleper C."/>
            <person name="Guy L."/>
            <person name="Ettema T.J."/>
        </authorList>
    </citation>
    <scope>NUCLEOTIDE SEQUENCE</scope>
</reference>
<dbReference type="SMART" id="SM00904">
    <property type="entry name" value="Flavokinase"/>
    <property type="match status" value="1"/>
</dbReference>
<dbReference type="AlphaFoldDB" id="A0A0F9W6F4"/>
<dbReference type="SUPFAM" id="SSF52374">
    <property type="entry name" value="Nucleotidylyl transferase"/>
    <property type="match status" value="1"/>
</dbReference>
<dbReference type="InterPro" id="IPR002606">
    <property type="entry name" value="Riboflavin_kinase_bac"/>
</dbReference>
<dbReference type="SUPFAM" id="SSF82114">
    <property type="entry name" value="Riboflavin kinase-like"/>
    <property type="match status" value="1"/>
</dbReference>
<feature type="domain" description="Riboflavin kinase" evidence="16">
    <location>
        <begin position="185"/>
        <end position="314"/>
    </location>
</feature>
<name>A0A0F9W6F4_9ZZZZ</name>
<evidence type="ECO:0000256" key="2">
    <source>
        <dbReference type="ARBA" id="ARBA00005201"/>
    </source>
</evidence>
<dbReference type="InterPro" id="IPR015864">
    <property type="entry name" value="FAD_synthase"/>
</dbReference>
<evidence type="ECO:0000259" key="16">
    <source>
        <dbReference type="SMART" id="SM00904"/>
    </source>
</evidence>
<dbReference type="GO" id="GO:0006747">
    <property type="term" value="P:FAD biosynthetic process"/>
    <property type="evidence" value="ECO:0007669"/>
    <property type="project" value="UniProtKB-UniPathway"/>
</dbReference>
<evidence type="ECO:0000313" key="17">
    <source>
        <dbReference type="EMBL" id="KKO12856.1"/>
    </source>
</evidence>
<dbReference type="InterPro" id="IPR023468">
    <property type="entry name" value="Riboflavin_kinase"/>
</dbReference>
<evidence type="ECO:0000256" key="9">
    <source>
        <dbReference type="ARBA" id="ARBA00022679"/>
    </source>
</evidence>
<sequence>MKVIHSTEGFLQQHTGCVATIGKFDGVHLGHQRIVGQLLEKAAAYAVPSVVIVIEPHPEEFFARDPRDCPPRLSEAGEKIELLRALGVDYVYLLEFNRELSRLSPESYVNDVLVAGLNVRCLIVGNDFRFGYQRGGDFQLLCRYGEKAGFDVVETASCESDGVRVSSTYVRECLAKADFDRVAEVLGRPYTISGTVVRGQQLGRDLGFPTCNLALNRRNIPLHGVYACTVEIILGEGERMDAVGAANIGYRPTVKEAGKALLEVHLLEFDQDIYGARVSVTFRHRVRPEQKFESLEALKSRIALDVEEVKQYFSRFRQ</sequence>
<dbReference type="EC" id="2.7.7.2" evidence="5"/>
<evidence type="ECO:0000256" key="13">
    <source>
        <dbReference type="ARBA" id="ARBA00022827"/>
    </source>
</evidence>
<comment type="pathway">
    <text evidence="2">Cofactor biosynthesis; FMN biosynthesis; FMN from riboflavin (ATP route): step 1/1.</text>
</comment>
<dbReference type="NCBIfam" id="NF004162">
    <property type="entry name" value="PRK05627.1-5"/>
    <property type="match status" value="1"/>
</dbReference>
<dbReference type="PANTHER" id="PTHR22749:SF6">
    <property type="entry name" value="RIBOFLAVIN KINASE"/>
    <property type="match status" value="1"/>
</dbReference>
<gene>
    <name evidence="17" type="ORF">LCGC14_0008730</name>
</gene>
<evidence type="ECO:0000256" key="1">
    <source>
        <dbReference type="ARBA" id="ARBA00004726"/>
    </source>
</evidence>
<evidence type="ECO:0000256" key="14">
    <source>
        <dbReference type="ARBA" id="ARBA00022840"/>
    </source>
</evidence>
<dbReference type="InterPro" id="IPR015865">
    <property type="entry name" value="Riboflavin_kinase_bac/euk"/>
</dbReference>
<evidence type="ECO:0000256" key="3">
    <source>
        <dbReference type="ARBA" id="ARBA00010214"/>
    </source>
</evidence>
<keyword evidence="8" id="KW-0288">FMN</keyword>
<dbReference type="EC" id="2.7.1.26" evidence="4"/>
<dbReference type="Gene3D" id="3.40.50.620">
    <property type="entry name" value="HUPs"/>
    <property type="match status" value="1"/>
</dbReference>
<keyword evidence="9" id="KW-0808">Transferase</keyword>
<keyword evidence="7" id="KW-0285">Flavoprotein</keyword>
<dbReference type="PIRSF" id="PIRSF004491">
    <property type="entry name" value="FAD_Synth"/>
    <property type="match status" value="1"/>
</dbReference>
<keyword evidence="15" id="KW-0511">Multifunctional enzyme</keyword>
<evidence type="ECO:0000256" key="8">
    <source>
        <dbReference type="ARBA" id="ARBA00022643"/>
    </source>
</evidence>
<dbReference type="Pfam" id="PF06574">
    <property type="entry name" value="FAD_syn"/>
    <property type="match status" value="1"/>
</dbReference>
<accession>A0A0F9W6F4</accession>
<dbReference type="FunFam" id="3.40.50.620:FF:000021">
    <property type="entry name" value="Riboflavin biosynthesis protein"/>
    <property type="match status" value="1"/>
</dbReference>
<dbReference type="UniPathway" id="UPA00276">
    <property type="reaction ID" value="UER00406"/>
</dbReference>
<dbReference type="InterPro" id="IPR014729">
    <property type="entry name" value="Rossmann-like_a/b/a_fold"/>
</dbReference>
<dbReference type="PANTHER" id="PTHR22749">
    <property type="entry name" value="RIBOFLAVIN KINASE/FMN ADENYLYLTRANSFERASE"/>
    <property type="match status" value="1"/>
</dbReference>
<dbReference type="NCBIfam" id="NF004160">
    <property type="entry name" value="PRK05627.1-3"/>
    <property type="match status" value="1"/>
</dbReference>
<dbReference type="GO" id="GO:0003919">
    <property type="term" value="F:FMN adenylyltransferase activity"/>
    <property type="evidence" value="ECO:0007669"/>
    <property type="project" value="UniProtKB-EC"/>
</dbReference>
<comment type="caution">
    <text evidence="17">The sequence shown here is derived from an EMBL/GenBank/DDBJ whole genome shotgun (WGS) entry which is preliminary data.</text>
</comment>
<dbReference type="EMBL" id="LAZR01000001">
    <property type="protein sequence ID" value="KKO12856.1"/>
    <property type="molecule type" value="Genomic_DNA"/>
</dbReference>
<evidence type="ECO:0000256" key="5">
    <source>
        <dbReference type="ARBA" id="ARBA00012393"/>
    </source>
</evidence>
<keyword evidence="11" id="KW-0547">Nucleotide-binding</keyword>
<protein>
    <recommendedName>
        <fullName evidence="6">Bifunctional riboflavin kinase/FMN adenylyltransferase</fullName>
        <ecNumber evidence="4">2.7.1.26</ecNumber>
        <ecNumber evidence="5">2.7.7.2</ecNumber>
    </recommendedName>
</protein>
<evidence type="ECO:0000256" key="7">
    <source>
        <dbReference type="ARBA" id="ARBA00022630"/>
    </source>
</evidence>
<dbReference type="GO" id="GO:0009231">
    <property type="term" value="P:riboflavin biosynthetic process"/>
    <property type="evidence" value="ECO:0007669"/>
    <property type="project" value="InterPro"/>
</dbReference>
<comment type="pathway">
    <text evidence="1">Cofactor biosynthesis; FAD biosynthesis; FAD from FMN: step 1/1.</text>
</comment>
<evidence type="ECO:0000256" key="11">
    <source>
        <dbReference type="ARBA" id="ARBA00022741"/>
    </source>
</evidence>
<comment type="similarity">
    <text evidence="3">Belongs to the RibF family.</text>
</comment>
<keyword evidence="12" id="KW-0418">Kinase</keyword>
<dbReference type="NCBIfam" id="NF004163">
    <property type="entry name" value="PRK05627.1-6"/>
    <property type="match status" value="1"/>
</dbReference>
<dbReference type="Pfam" id="PF01687">
    <property type="entry name" value="Flavokinase"/>
    <property type="match status" value="1"/>
</dbReference>
<keyword evidence="14" id="KW-0067">ATP-binding</keyword>
<evidence type="ECO:0000256" key="6">
    <source>
        <dbReference type="ARBA" id="ARBA00018483"/>
    </source>
</evidence>
<dbReference type="NCBIfam" id="TIGR00083">
    <property type="entry name" value="ribF"/>
    <property type="match status" value="1"/>
</dbReference>
<dbReference type="NCBIfam" id="NF004159">
    <property type="entry name" value="PRK05627.1-2"/>
    <property type="match status" value="1"/>
</dbReference>
<dbReference type="InterPro" id="IPR023465">
    <property type="entry name" value="Riboflavin_kinase_dom_sf"/>
</dbReference>
<evidence type="ECO:0000256" key="4">
    <source>
        <dbReference type="ARBA" id="ARBA00012105"/>
    </source>
</evidence>
<dbReference type="GO" id="GO:0008531">
    <property type="term" value="F:riboflavin kinase activity"/>
    <property type="evidence" value="ECO:0007669"/>
    <property type="project" value="UniProtKB-EC"/>
</dbReference>